<feature type="domain" description="TadZ-like receiver" evidence="1">
    <location>
        <begin position="1"/>
        <end position="106"/>
    </location>
</feature>
<evidence type="ECO:0000313" key="3">
    <source>
        <dbReference type="Proteomes" id="UP000464314"/>
    </source>
</evidence>
<dbReference type="AlphaFoldDB" id="A0A6P1TGC6"/>
<dbReference type="Gene3D" id="3.40.50.10850">
    <property type="entry name" value="Ntrc-like two-domain protein"/>
    <property type="match status" value="1"/>
</dbReference>
<sequence>MSCTLAIYDSESDYANHLMDYLKRNQKKLTQIRVFTNLQSLKEYMGENSIPILVINESLPLDEINMDNIKNICILSEENTVSNHHNYPVIYKYQSAEIIMKELFSYFPEQLHQSNIKNSYGGKTKIISIFSMQADVMRQAFAFSLAEQYASVKKTLYINLDTYPALSELLGYKPDKGLSELIYFLKQNPSNLSNKIRGIITKRKNLDYIEGVSFGPDLFELTPEDIVLWLGELQLNADYDVILFDVGCYFHTVLELFRNSSQVLVFLEENGWDEVRYNVFKNQLSWSGYTDVLEKIKKVPVTEEVRGVLENRMYQHFDIETGNFNFISEYTK</sequence>
<dbReference type="Proteomes" id="UP000464314">
    <property type="component" value="Chromosome"/>
</dbReference>
<accession>A0A6P1TGC6</accession>
<gene>
    <name evidence="2" type="ORF">Ana3638_05200</name>
</gene>
<evidence type="ECO:0000313" key="2">
    <source>
        <dbReference type="EMBL" id="QHQ60250.1"/>
    </source>
</evidence>
<keyword evidence="3" id="KW-1185">Reference proteome</keyword>
<dbReference type="InterPro" id="IPR027417">
    <property type="entry name" value="P-loop_NTPase"/>
</dbReference>
<dbReference type="Pfam" id="PF21194">
    <property type="entry name" value="TadZ-like_ARD"/>
    <property type="match status" value="1"/>
</dbReference>
<dbReference type="KEGG" id="anr:Ana3638_05200"/>
<name>A0A6P1TGC6_9FIRM</name>
<organism evidence="2 3">
    <name type="scientific">Anaerocolumna sedimenticola</name>
    <dbReference type="NCBI Taxonomy" id="2696063"/>
    <lineage>
        <taxon>Bacteria</taxon>
        <taxon>Bacillati</taxon>
        <taxon>Bacillota</taxon>
        <taxon>Clostridia</taxon>
        <taxon>Lachnospirales</taxon>
        <taxon>Lachnospiraceae</taxon>
        <taxon>Anaerocolumna</taxon>
    </lineage>
</organism>
<dbReference type="RefSeq" id="WP_161837086.1">
    <property type="nucleotide sequence ID" value="NZ_CP048000.1"/>
</dbReference>
<dbReference type="Gene3D" id="3.40.50.300">
    <property type="entry name" value="P-loop containing nucleotide triphosphate hydrolases"/>
    <property type="match status" value="1"/>
</dbReference>
<evidence type="ECO:0000259" key="1">
    <source>
        <dbReference type="Pfam" id="PF21194"/>
    </source>
</evidence>
<dbReference type="EMBL" id="CP048000">
    <property type="protein sequence ID" value="QHQ60250.1"/>
    <property type="molecule type" value="Genomic_DNA"/>
</dbReference>
<dbReference type="InterPro" id="IPR049086">
    <property type="entry name" value="TadZ-like_ARD"/>
</dbReference>
<protein>
    <recommendedName>
        <fullName evidence="1">TadZ-like receiver domain-containing protein</fullName>
    </recommendedName>
</protein>
<reference evidence="2 3" key="1">
    <citation type="submission" date="2020-01" db="EMBL/GenBank/DDBJ databases">
        <title>Genome analysis of Anaerocolumna sp. CBA3638.</title>
        <authorList>
            <person name="Kim J."/>
            <person name="Roh S.W."/>
        </authorList>
    </citation>
    <scope>NUCLEOTIDE SEQUENCE [LARGE SCALE GENOMIC DNA]</scope>
    <source>
        <strain evidence="2 3">CBA3638</strain>
    </source>
</reference>
<dbReference type="SUPFAM" id="SSF52540">
    <property type="entry name" value="P-loop containing nucleoside triphosphate hydrolases"/>
    <property type="match status" value="1"/>
</dbReference>
<proteinExistence type="predicted"/>